<dbReference type="Proteomes" id="UP000265325">
    <property type="component" value="Unassembled WGS sequence"/>
</dbReference>
<gene>
    <name evidence="1" type="ORF">VO63_23130</name>
</gene>
<organism evidence="1 2">
    <name type="scientific">Streptomyces showdoensis</name>
    <dbReference type="NCBI Taxonomy" id="68268"/>
    <lineage>
        <taxon>Bacteria</taxon>
        <taxon>Bacillati</taxon>
        <taxon>Actinomycetota</taxon>
        <taxon>Actinomycetes</taxon>
        <taxon>Kitasatosporales</taxon>
        <taxon>Streptomycetaceae</taxon>
        <taxon>Streptomyces</taxon>
    </lineage>
</organism>
<evidence type="ECO:0000313" key="2">
    <source>
        <dbReference type="Proteomes" id="UP000265325"/>
    </source>
</evidence>
<name>A0A2P2GJ93_STREW</name>
<dbReference type="InterPro" id="IPR045993">
    <property type="entry name" value="DUF5949"/>
</dbReference>
<dbReference type="Pfam" id="PF19374">
    <property type="entry name" value="DUF5949"/>
    <property type="match status" value="1"/>
</dbReference>
<reference evidence="1 2" key="1">
    <citation type="submission" date="2015-05" db="EMBL/GenBank/DDBJ databases">
        <title>Draft Genome assembly of Streptomyces showdoensis.</title>
        <authorList>
            <person name="Thapa K.K."/>
            <person name="Metsa-Ketela M."/>
        </authorList>
    </citation>
    <scope>NUCLEOTIDE SEQUENCE [LARGE SCALE GENOMIC DNA]</scope>
    <source>
        <strain evidence="1 2">ATCC 15227</strain>
    </source>
</reference>
<dbReference type="AlphaFoldDB" id="A0A2P2GJ93"/>
<accession>A0A2P2GJ93</accession>
<proteinExistence type="predicted"/>
<protein>
    <submittedName>
        <fullName evidence="1">Uncharacterized protein</fullName>
    </submittedName>
</protein>
<evidence type="ECO:0000313" key="1">
    <source>
        <dbReference type="EMBL" id="KKZ71586.1"/>
    </source>
</evidence>
<sequence>MTTSNVLPTEHSAHTMGTLSVISWTLGPTEDMPATPFLMVYSVGDGLHGREAGETELRETLEGMGVPIGGIVVDAGQERGIGAHLLVEAERAVLTLPFMNAQCPVSADWQAAAYETGHVIVKVPVQPWPDAEPGAPVAEDRLKAFISDDEVVRNSGHIAVPVSRIQG</sequence>
<dbReference type="EMBL" id="LAQS01000037">
    <property type="protein sequence ID" value="KKZ71586.1"/>
    <property type="molecule type" value="Genomic_DNA"/>
</dbReference>
<dbReference type="RefSeq" id="WP_046909849.1">
    <property type="nucleotide sequence ID" value="NZ_BAAAXG010000026.1"/>
</dbReference>
<keyword evidence="2" id="KW-1185">Reference proteome</keyword>
<comment type="caution">
    <text evidence="1">The sequence shown here is derived from an EMBL/GenBank/DDBJ whole genome shotgun (WGS) entry which is preliminary data.</text>
</comment>